<keyword evidence="6" id="KW-1185">Reference proteome</keyword>
<keyword evidence="1" id="KW-0677">Repeat</keyword>
<dbReference type="InterPro" id="IPR011990">
    <property type="entry name" value="TPR-like_helical_dom_sf"/>
</dbReference>
<keyword evidence="2 3" id="KW-0802">TPR repeat</keyword>
<comment type="caution">
    <text evidence="5">The sequence shown here is derived from an EMBL/GenBank/DDBJ whole genome shotgun (WGS) entry which is preliminary data.</text>
</comment>
<dbReference type="SUPFAM" id="SSF48452">
    <property type="entry name" value="TPR-like"/>
    <property type="match status" value="1"/>
</dbReference>
<dbReference type="PANTHER" id="PTHR45831:SF2">
    <property type="entry name" value="LD24721P"/>
    <property type="match status" value="1"/>
</dbReference>
<evidence type="ECO:0000256" key="3">
    <source>
        <dbReference type="PROSITE-ProRule" id="PRU00339"/>
    </source>
</evidence>
<evidence type="ECO:0000313" key="6">
    <source>
        <dbReference type="Proteomes" id="UP001165060"/>
    </source>
</evidence>
<dbReference type="InterPro" id="IPR047150">
    <property type="entry name" value="SGT"/>
</dbReference>
<dbReference type="SMART" id="SM00028">
    <property type="entry name" value="TPR"/>
    <property type="match status" value="2"/>
</dbReference>
<name>A0ABQ6MP71_9STRA</name>
<accession>A0ABQ6MP71</accession>
<evidence type="ECO:0000256" key="1">
    <source>
        <dbReference type="ARBA" id="ARBA00022737"/>
    </source>
</evidence>
<sequence>MATLADLEAMKQKEAELNAELAAAREKIAALETQTKAAEAAAGTPPPETEKPDLAKVDSFSTNDDPAANPDEPTEADHEGDVDAKIAAWKGAGNTHFAAQEYDEAIEQYTRCIKVIKKIDKEDDKAYVAIYANRSAAYLAIKKWVKASWDAQCAAKCDPTFWKAHWRHGVSLMAMAPRIERSTNAVKAFETCLPLAPENKKAEVQEALNRANIRLQEGKDRTPMPPQCAQS</sequence>
<dbReference type="Gene3D" id="1.25.40.10">
    <property type="entry name" value="Tetratricopeptide repeat domain"/>
    <property type="match status" value="1"/>
</dbReference>
<dbReference type="PROSITE" id="PS50005">
    <property type="entry name" value="TPR"/>
    <property type="match status" value="1"/>
</dbReference>
<protein>
    <submittedName>
        <fullName evidence="5">Uncharacterized protein</fullName>
    </submittedName>
</protein>
<dbReference type="PANTHER" id="PTHR45831">
    <property type="entry name" value="LD24721P"/>
    <property type="match status" value="1"/>
</dbReference>
<dbReference type="Proteomes" id="UP001165060">
    <property type="component" value="Unassembled WGS sequence"/>
</dbReference>
<feature type="region of interest" description="Disordered" evidence="4">
    <location>
        <begin position="34"/>
        <end position="79"/>
    </location>
</feature>
<organism evidence="5 6">
    <name type="scientific">Tetraparma gracilis</name>
    <dbReference type="NCBI Taxonomy" id="2962635"/>
    <lineage>
        <taxon>Eukaryota</taxon>
        <taxon>Sar</taxon>
        <taxon>Stramenopiles</taxon>
        <taxon>Ochrophyta</taxon>
        <taxon>Bolidophyceae</taxon>
        <taxon>Parmales</taxon>
        <taxon>Triparmaceae</taxon>
        <taxon>Tetraparma</taxon>
    </lineage>
</organism>
<dbReference type="EMBL" id="BRYB01004380">
    <property type="protein sequence ID" value="GMI30072.1"/>
    <property type="molecule type" value="Genomic_DNA"/>
</dbReference>
<proteinExistence type="predicted"/>
<dbReference type="InterPro" id="IPR019734">
    <property type="entry name" value="TPR_rpt"/>
</dbReference>
<evidence type="ECO:0000256" key="2">
    <source>
        <dbReference type="ARBA" id="ARBA00022803"/>
    </source>
</evidence>
<feature type="compositionally biased region" description="Low complexity" evidence="4">
    <location>
        <begin position="34"/>
        <end position="43"/>
    </location>
</feature>
<reference evidence="5 6" key="1">
    <citation type="journal article" date="2023" name="Commun. Biol.">
        <title>Genome analysis of Parmales, the sister group of diatoms, reveals the evolutionary specialization of diatoms from phago-mixotrophs to photoautotrophs.</title>
        <authorList>
            <person name="Ban H."/>
            <person name="Sato S."/>
            <person name="Yoshikawa S."/>
            <person name="Yamada K."/>
            <person name="Nakamura Y."/>
            <person name="Ichinomiya M."/>
            <person name="Sato N."/>
            <person name="Blanc-Mathieu R."/>
            <person name="Endo H."/>
            <person name="Kuwata A."/>
            <person name="Ogata H."/>
        </authorList>
    </citation>
    <scope>NUCLEOTIDE SEQUENCE [LARGE SCALE GENOMIC DNA]</scope>
</reference>
<evidence type="ECO:0000313" key="5">
    <source>
        <dbReference type="EMBL" id="GMI30072.1"/>
    </source>
</evidence>
<gene>
    <name evidence="5" type="ORF">TeGR_g14448</name>
</gene>
<evidence type="ECO:0000256" key="4">
    <source>
        <dbReference type="SAM" id="MobiDB-lite"/>
    </source>
</evidence>
<feature type="repeat" description="TPR" evidence="3">
    <location>
        <begin position="86"/>
        <end position="119"/>
    </location>
</feature>